<dbReference type="PANTHER" id="PTHR10099">
    <property type="entry name" value="PHOSPHORIBOSYLFORMYLGLYCINAMIDINE SYNTHASE"/>
    <property type="match status" value="1"/>
</dbReference>
<feature type="active site" evidence="10">
    <location>
        <position position="1263"/>
    </location>
</feature>
<comment type="caution">
    <text evidence="10">Lacks conserved residue(s) required for the propagation of feature annotation.</text>
</comment>
<comment type="caution">
    <text evidence="15">The sequence shown here is derived from an EMBL/GenBank/DDBJ whole genome shotgun (WGS) entry which is preliminary data.</text>
</comment>
<dbReference type="InterPro" id="IPR041609">
    <property type="entry name" value="PurL_linker"/>
</dbReference>
<accession>A0ABV3S967</accession>
<dbReference type="Gene3D" id="3.90.650.10">
    <property type="entry name" value="PurM-like C-terminal domain"/>
    <property type="match status" value="2"/>
</dbReference>
<feature type="active site" evidence="10">
    <location>
        <position position="1261"/>
    </location>
</feature>
<dbReference type="InterPro" id="IPR055181">
    <property type="entry name" value="FGAR-AT_PurM_N-like"/>
</dbReference>
<dbReference type="Pfam" id="PF18072">
    <property type="entry name" value="FGAR-AT_linker"/>
    <property type="match status" value="1"/>
</dbReference>
<evidence type="ECO:0000256" key="3">
    <source>
        <dbReference type="ARBA" id="ARBA00022598"/>
    </source>
</evidence>
<feature type="domain" description="FGAR-AT PurM N-terminal-like" evidence="14">
    <location>
        <begin position="649"/>
        <end position="807"/>
    </location>
</feature>
<evidence type="ECO:0000256" key="1">
    <source>
        <dbReference type="ARBA" id="ARBA00004920"/>
    </source>
</evidence>
<keyword evidence="16" id="KW-1185">Reference proteome</keyword>
<keyword evidence="10" id="KW-0963">Cytoplasm</keyword>
<dbReference type="PROSITE" id="PS51273">
    <property type="entry name" value="GATASE_TYPE_1"/>
    <property type="match status" value="1"/>
</dbReference>
<dbReference type="EC" id="6.3.5.3" evidence="10"/>
<feature type="domain" description="Phosphoribosylformylglycinamidine synthase N-terminal" evidence="13">
    <location>
        <begin position="37"/>
        <end position="152"/>
    </location>
</feature>
<dbReference type="InterPro" id="IPR036921">
    <property type="entry name" value="PurM-like_N_sf"/>
</dbReference>
<evidence type="ECO:0000256" key="10">
    <source>
        <dbReference type="HAMAP-Rule" id="MF_00419"/>
    </source>
</evidence>
<keyword evidence="9 10" id="KW-0315">Glutamine amidotransferase</keyword>
<dbReference type="Pfam" id="PF22689">
    <property type="entry name" value="FGAR-AT_PurM_N-like"/>
    <property type="match status" value="1"/>
</dbReference>
<comment type="catalytic activity">
    <reaction evidence="10">
        <text>N(2)-formyl-N(1)-(5-phospho-beta-D-ribosyl)glycinamide + L-glutamine + ATP + H2O = 2-formamido-N(1)-(5-O-phospho-beta-D-ribosyl)acetamidine + L-glutamate + ADP + phosphate + H(+)</text>
        <dbReference type="Rhea" id="RHEA:17129"/>
        <dbReference type="ChEBI" id="CHEBI:15377"/>
        <dbReference type="ChEBI" id="CHEBI:15378"/>
        <dbReference type="ChEBI" id="CHEBI:29985"/>
        <dbReference type="ChEBI" id="CHEBI:30616"/>
        <dbReference type="ChEBI" id="CHEBI:43474"/>
        <dbReference type="ChEBI" id="CHEBI:58359"/>
        <dbReference type="ChEBI" id="CHEBI:147286"/>
        <dbReference type="ChEBI" id="CHEBI:147287"/>
        <dbReference type="ChEBI" id="CHEBI:456216"/>
        <dbReference type="EC" id="6.3.5.3"/>
    </reaction>
</comment>
<keyword evidence="7 10" id="KW-0067">ATP-binding</keyword>
<keyword evidence="3 10" id="KW-0436">Ligase</keyword>
<dbReference type="NCBIfam" id="NF003672">
    <property type="entry name" value="PRK05297.1"/>
    <property type="match status" value="1"/>
</dbReference>
<feature type="binding site" evidence="10">
    <location>
        <position position="719"/>
    </location>
    <ligand>
        <name>Mg(2+)</name>
        <dbReference type="ChEBI" id="CHEBI:18420"/>
    </ligand>
</feature>
<feature type="binding site" evidence="10">
    <location>
        <position position="680"/>
    </location>
    <ligand>
        <name>Mg(2+)</name>
        <dbReference type="ChEBI" id="CHEBI:18420"/>
    </ligand>
</feature>
<reference evidence="15 16" key="1">
    <citation type="submission" date="2024-02" db="EMBL/GenBank/DDBJ databases">
        <title>New especies of Spiribacter isolated from saline water.</title>
        <authorList>
            <person name="Leon M.J."/>
            <person name="De La Haba R."/>
            <person name="Sanchez-Porro C."/>
            <person name="Ventosa A."/>
        </authorList>
    </citation>
    <scope>NUCLEOTIDE SEQUENCE [LARGE SCALE GENOMIC DNA]</scope>
    <source>
        <strain evidence="16">ag22IC4-227</strain>
    </source>
</reference>
<feature type="binding site" evidence="10">
    <location>
        <begin position="308"/>
        <end position="319"/>
    </location>
    <ligand>
        <name>ATP</name>
        <dbReference type="ChEBI" id="CHEBI:30616"/>
    </ligand>
</feature>
<evidence type="ECO:0000259" key="13">
    <source>
        <dbReference type="Pfam" id="PF18076"/>
    </source>
</evidence>
<feature type="active site" description="Nucleophile" evidence="10">
    <location>
        <position position="1136"/>
    </location>
</feature>
<dbReference type="SUPFAM" id="SSF82697">
    <property type="entry name" value="PurS-like"/>
    <property type="match status" value="1"/>
</dbReference>
<dbReference type="HAMAP" id="MF_00419">
    <property type="entry name" value="PurL_1"/>
    <property type="match status" value="1"/>
</dbReference>
<comment type="pathway">
    <text evidence="1 10">Purine metabolism; IMP biosynthesis via de novo pathway; 5-amino-1-(5-phospho-D-ribosyl)imidazole from N(2)-formyl-N(1)-(5-phospho-D-ribosyl)glycinamide: step 1/2.</text>
</comment>
<dbReference type="InterPro" id="IPR010073">
    <property type="entry name" value="PurL_large"/>
</dbReference>
<dbReference type="SUPFAM" id="SSF56042">
    <property type="entry name" value="PurM C-terminal domain-like"/>
    <property type="match status" value="2"/>
</dbReference>
<gene>
    <name evidence="10 15" type="primary">purL</name>
    <name evidence="15" type="synonym">purI</name>
    <name evidence="15" type="ORF">V6X64_06660</name>
</gene>
<dbReference type="Pfam" id="PF02769">
    <property type="entry name" value="AIRS_C"/>
    <property type="match status" value="2"/>
</dbReference>
<dbReference type="Gene3D" id="3.30.1330.10">
    <property type="entry name" value="PurM-like, N-terminal domain"/>
    <property type="match status" value="2"/>
</dbReference>
<dbReference type="CDD" id="cd01740">
    <property type="entry name" value="GATase1_FGAR_AT"/>
    <property type="match status" value="1"/>
</dbReference>
<dbReference type="RefSeq" id="WP_367967132.1">
    <property type="nucleotide sequence ID" value="NZ_JBAKFJ010000001.1"/>
</dbReference>
<dbReference type="Pfam" id="PF18076">
    <property type="entry name" value="FGAR-AT_N"/>
    <property type="match status" value="1"/>
</dbReference>
<dbReference type="PANTHER" id="PTHR10099:SF1">
    <property type="entry name" value="PHOSPHORIBOSYLFORMYLGLYCINAMIDINE SYNTHASE"/>
    <property type="match status" value="1"/>
</dbReference>
<dbReference type="InterPro" id="IPR036604">
    <property type="entry name" value="PurS-like_sf"/>
</dbReference>
<dbReference type="EMBL" id="JBAKFJ010000001">
    <property type="protein sequence ID" value="MEX0386668.1"/>
    <property type="molecule type" value="Genomic_DNA"/>
</dbReference>
<dbReference type="SUPFAM" id="SSF55326">
    <property type="entry name" value="PurM N-terminal domain-like"/>
    <property type="match status" value="2"/>
</dbReference>
<evidence type="ECO:0000256" key="9">
    <source>
        <dbReference type="ARBA" id="ARBA00022962"/>
    </source>
</evidence>
<keyword evidence="5 10" id="KW-0547">Nucleotide-binding</keyword>
<dbReference type="CDD" id="cd02204">
    <property type="entry name" value="PurL_repeat2"/>
    <property type="match status" value="1"/>
</dbReference>
<dbReference type="GO" id="GO:0004642">
    <property type="term" value="F:phosphoribosylformylglycinamidine synthase activity"/>
    <property type="evidence" value="ECO:0007669"/>
    <property type="project" value="UniProtKB-EC"/>
</dbReference>
<evidence type="ECO:0000256" key="5">
    <source>
        <dbReference type="ARBA" id="ARBA00022741"/>
    </source>
</evidence>
<dbReference type="InterPro" id="IPR036676">
    <property type="entry name" value="PurM-like_C_sf"/>
</dbReference>
<dbReference type="SUPFAM" id="SSF109736">
    <property type="entry name" value="FGAM synthase PurL, linker domain"/>
    <property type="match status" value="1"/>
</dbReference>
<evidence type="ECO:0000256" key="2">
    <source>
        <dbReference type="ARBA" id="ARBA00008608"/>
    </source>
</evidence>
<proteinExistence type="inferred from homology"/>
<evidence type="ECO:0000313" key="15">
    <source>
        <dbReference type="EMBL" id="MEX0386668.1"/>
    </source>
</evidence>
<protein>
    <recommendedName>
        <fullName evidence="10">Phosphoribosylformylglycinamidine synthase</fullName>
        <shortName evidence="10">FGAM synthase</shortName>
        <shortName evidence="10">FGAMS</shortName>
        <ecNumber evidence="10">6.3.5.3</ecNumber>
    </recommendedName>
    <alternativeName>
        <fullName evidence="10">Formylglycinamide ribonucleotide amidotransferase</fullName>
        <shortName evidence="10">FGAR amidotransferase</shortName>
        <shortName evidence="10">FGAR-AT</shortName>
    </alternativeName>
</protein>
<keyword evidence="8 10" id="KW-0460">Magnesium</keyword>
<evidence type="ECO:0000256" key="4">
    <source>
        <dbReference type="ARBA" id="ARBA00022723"/>
    </source>
</evidence>
<dbReference type="NCBIfam" id="TIGR01735">
    <property type="entry name" value="FGAM_synt"/>
    <property type="match status" value="1"/>
</dbReference>
<dbReference type="InterPro" id="IPR010918">
    <property type="entry name" value="PurM-like_C_dom"/>
</dbReference>
<evidence type="ECO:0000259" key="11">
    <source>
        <dbReference type="Pfam" id="PF02769"/>
    </source>
</evidence>
<evidence type="ECO:0000256" key="6">
    <source>
        <dbReference type="ARBA" id="ARBA00022755"/>
    </source>
</evidence>
<dbReference type="InterPro" id="IPR040707">
    <property type="entry name" value="FGAR-AT_N"/>
</dbReference>
<keyword evidence="6 10" id="KW-0658">Purine biosynthesis</keyword>
<feature type="binding site" evidence="10">
    <location>
        <position position="887"/>
    </location>
    <ligand>
        <name>ATP</name>
        <dbReference type="ChEBI" id="CHEBI:30616"/>
    </ligand>
</feature>
<feature type="binding site" evidence="10">
    <location>
        <position position="885"/>
    </location>
    <ligand>
        <name>Mg(2+)</name>
        <dbReference type="ChEBI" id="CHEBI:18420"/>
    </ligand>
</feature>
<dbReference type="CDD" id="cd02203">
    <property type="entry name" value="PurL_repeat1"/>
    <property type="match status" value="1"/>
</dbReference>
<organism evidence="15 16">
    <name type="scientific">Spiribacter onubensis</name>
    <dbReference type="NCBI Taxonomy" id="3122420"/>
    <lineage>
        <taxon>Bacteria</taxon>
        <taxon>Pseudomonadati</taxon>
        <taxon>Pseudomonadota</taxon>
        <taxon>Gammaproteobacteria</taxon>
        <taxon>Chromatiales</taxon>
        <taxon>Ectothiorhodospiraceae</taxon>
        <taxon>Spiribacter</taxon>
    </lineage>
</organism>
<dbReference type="Gene3D" id="3.40.50.880">
    <property type="match status" value="1"/>
</dbReference>
<comment type="subunit">
    <text evidence="10">Monomer.</text>
</comment>
<comment type="function">
    <text evidence="10">Phosphoribosylformylglycinamidine synthase involved in the purines biosynthetic pathway. Catalyzes the ATP-dependent conversion of formylglycinamide ribonucleotide (FGAR) and glutamine to yield formylglycinamidine ribonucleotide (FGAM) and glutamate.</text>
</comment>
<feature type="domain" description="PurM-like C-terminal" evidence="11">
    <location>
        <begin position="824"/>
        <end position="968"/>
    </location>
</feature>
<name>A0ABV3S967_9GAMM</name>
<feature type="binding site" evidence="10">
    <location>
        <position position="679"/>
    </location>
    <ligand>
        <name>ATP</name>
        <dbReference type="ChEBI" id="CHEBI:30616"/>
    </ligand>
</feature>
<evidence type="ECO:0000256" key="7">
    <source>
        <dbReference type="ARBA" id="ARBA00022840"/>
    </source>
</evidence>
<dbReference type="SUPFAM" id="SSF52317">
    <property type="entry name" value="Class I glutamine amidotransferase-like"/>
    <property type="match status" value="1"/>
</dbReference>
<keyword evidence="4 10" id="KW-0479">Metal-binding</keyword>
<comment type="similarity">
    <text evidence="2 10">In the N-terminal section; belongs to the FGAMS family.</text>
</comment>
<comment type="subcellular location">
    <subcellularLocation>
        <location evidence="10">Cytoplasm</location>
    </subcellularLocation>
</comment>
<dbReference type="InterPro" id="IPR029062">
    <property type="entry name" value="Class_I_gatase-like"/>
</dbReference>
<dbReference type="Proteomes" id="UP001556653">
    <property type="component" value="Unassembled WGS sequence"/>
</dbReference>
<sequence length="1296" mass="138178">MLIFLADAPPEPVRDTRLLQKARAAEPAVATIHARSLYFIDPERSLSAAELTRLRALLGAHPMEGGDEDDGPALIVVPRLGTISPWASKAGDIAHHCGLTAIRRVERGTAYTLADAEGSALDPRDRSALAAALHDRMTESVLSDLDEAEGLFAEHSPRPLQTIDLLGGGAEALIAADAALGLALSDDERDYLVENYQALGRNPTDVELMMFAQANSEHCRHKIFNADWVIDGEAMDESLFAMIRHTHASRPEGVLSAYSDNAAVVAGGEVDRYFPGSDGVYRHVSEPAHLVMKVETHNHPTAISPFAGAATGVGGEIRDEGATGRGARTKAGLAGFSVSNLRIPGAEQPWEVDHGRPGRMASALEIMLDGPIGAARYGNEFGRPQLGGYFRTYEQRVPGAHGDEIRGYHKPVMIAGGMGAIRPGQVDKGMAPPGSPLVVLGGPAMLIGLGGGAASSVASGQSAEALDFASVQRSNPEMERRCQEVIDACWRLGDDNPIIAIHDVGAGGLSNALPELLDDSDRGGRLELRTIPCAEAGLSPLEIWCNEAQERYVLALDGERLEAFQALCERERAPLAVVGEASEERDLILGDGEFDNYPVNIPMDLLLGKPPKMRREVDHVAPPRQPLGLVGVSLAEAAQRVLRLPTVASKEFLITIADRTVTGLTARDQMVGRWQVPVADYGMTLGDYSGYRGEAMAMGERSPVALLDAPASGRMAIGEALTNLMGAAVGRLREVNLSANWMAACNHPGEDARLFDTVAAVGRALCPELGIAIPVGKDSLSMKTVWAADGEERAVISPLTLVISAFASVADARLGVTPELVADPGSHLYLLDLGGGRRLGGSALAQVYGQLGDEAPDLDDPAAFRAGFDTVQALLEDGRLAALHDVSDGGLLVTLAEMGFASRCGLAVDCSELADDPLAAAFAEELGVVLQVAEAEREAVEAAFDRAGIGNRLHRIGRPTEGGHLVIRHHGAVVLDEPLGALEQVWHETSHYLQALRDDPDCAEEAHAAIADREDPGLRAELSFDPAEEVVAPLINTGVRPRVAVLREQGVNSHIEMAAAFERAGFEPLDLHTTDLMAHPSRLQDCQALVACGGFSYGDVLGAGQGWARTILFNPTLREAFEGFFACPDTLALGVCNGCQMLSALREIIPGTSLWPDFRANRSRQYEARLSQVEVLPSRSLMLGDMAGSRLPIVVAHGEGRAVFAADSGPRKAMAADLVGLRYIDGADEPASRYPANPNGSPLGVTGLCNEDGRVTIMMPHPERVFRTIQHSWCPAEWGEDAPWMRLFRNARRALA</sequence>
<evidence type="ECO:0000256" key="8">
    <source>
        <dbReference type="ARBA" id="ARBA00022842"/>
    </source>
</evidence>
<dbReference type="SMART" id="SM01211">
    <property type="entry name" value="GATase_5"/>
    <property type="match status" value="1"/>
</dbReference>
<evidence type="ECO:0000313" key="16">
    <source>
        <dbReference type="Proteomes" id="UP001556653"/>
    </source>
</evidence>
<evidence type="ECO:0000259" key="14">
    <source>
        <dbReference type="Pfam" id="PF22689"/>
    </source>
</evidence>
<evidence type="ECO:0000259" key="12">
    <source>
        <dbReference type="Pfam" id="PF18072"/>
    </source>
</evidence>
<feature type="domain" description="Phosphoribosylformylglycinamidine synthase linker" evidence="12">
    <location>
        <begin position="175"/>
        <end position="222"/>
    </location>
</feature>
<feature type="binding site" evidence="10">
    <location>
        <position position="723"/>
    </location>
    <ligand>
        <name>Mg(2+)</name>
        <dbReference type="ChEBI" id="CHEBI:18420"/>
    </ligand>
</feature>
<feature type="domain" description="PurM-like C-terminal" evidence="11">
    <location>
        <begin position="433"/>
        <end position="588"/>
    </location>
</feature>
<dbReference type="Gene3D" id="1.10.8.750">
    <property type="entry name" value="Phosphoribosylformylglycinamidine synthase, linker domain"/>
    <property type="match status" value="1"/>
</dbReference>
<dbReference type="Pfam" id="PF13507">
    <property type="entry name" value="GATase_5"/>
    <property type="match status" value="1"/>
</dbReference>